<evidence type="ECO:0000313" key="3">
    <source>
        <dbReference type="Proteomes" id="UP000027222"/>
    </source>
</evidence>
<proteinExistence type="predicted"/>
<feature type="compositionally biased region" description="Basic and acidic residues" evidence="1">
    <location>
        <begin position="41"/>
        <end position="52"/>
    </location>
</feature>
<feature type="compositionally biased region" description="Polar residues" evidence="1">
    <location>
        <begin position="460"/>
        <end position="480"/>
    </location>
</feature>
<feature type="region of interest" description="Disordered" evidence="1">
    <location>
        <begin position="146"/>
        <end position="169"/>
    </location>
</feature>
<feature type="compositionally biased region" description="Basic and acidic residues" evidence="1">
    <location>
        <begin position="373"/>
        <end position="395"/>
    </location>
</feature>
<feature type="compositionally biased region" description="Acidic residues" evidence="1">
    <location>
        <begin position="541"/>
        <end position="551"/>
    </location>
</feature>
<feature type="region of interest" description="Disordered" evidence="1">
    <location>
        <begin position="1175"/>
        <end position="1270"/>
    </location>
</feature>
<feature type="compositionally biased region" description="Polar residues" evidence="1">
    <location>
        <begin position="254"/>
        <end position="271"/>
    </location>
</feature>
<reference evidence="3" key="1">
    <citation type="journal article" date="2014" name="Proc. Natl. Acad. Sci. U.S.A.">
        <title>Extensive sampling of basidiomycete genomes demonstrates inadequacy of the white-rot/brown-rot paradigm for wood decay fungi.</title>
        <authorList>
            <person name="Riley R."/>
            <person name="Salamov A.A."/>
            <person name="Brown D.W."/>
            <person name="Nagy L.G."/>
            <person name="Floudas D."/>
            <person name="Held B.W."/>
            <person name="Levasseur A."/>
            <person name="Lombard V."/>
            <person name="Morin E."/>
            <person name="Otillar R."/>
            <person name="Lindquist E.A."/>
            <person name="Sun H."/>
            <person name="LaButti K.M."/>
            <person name="Schmutz J."/>
            <person name="Jabbour D."/>
            <person name="Luo H."/>
            <person name="Baker S.E."/>
            <person name="Pisabarro A.G."/>
            <person name="Walton J.D."/>
            <person name="Blanchette R.A."/>
            <person name="Henrissat B."/>
            <person name="Martin F."/>
            <person name="Cullen D."/>
            <person name="Hibbett D.S."/>
            <person name="Grigoriev I.V."/>
        </authorList>
    </citation>
    <scope>NUCLEOTIDE SEQUENCE [LARGE SCALE GENOMIC DNA]</scope>
    <source>
        <strain evidence="3">CBS 339.88</strain>
    </source>
</reference>
<feature type="compositionally biased region" description="Low complexity" evidence="1">
    <location>
        <begin position="1135"/>
        <end position="1147"/>
    </location>
</feature>
<feature type="compositionally biased region" description="Basic residues" evidence="1">
    <location>
        <begin position="755"/>
        <end position="764"/>
    </location>
</feature>
<protein>
    <submittedName>
        <fullName evidence="2">Uncharacterized protein</fullName>
    </submittedName>
</protein>
<dbReference type="STRING" id="685588.A0A067SYA7"/>
<feature type="region of interest" description="Disordered" evidence="1">
    <location>
        <begin position="933"/>
        <end position="1083"/>
    </location>
</feature>
<feature type="compositionally biased region" description="Basic residues" evidence="1">
    <location>
        <begin position="1055"/>
        <end position="1067"/>
    </location>
</feature>
<feature type="compositionally biased region" description="Low complexity" evidence="1">
    <location>
        <begin position="500"/>
        <end position="521"/>
    </location>
</feature>
<feature type="compositionally biased region" description="Pro residues" evidence="1">
    <location>
        <begin position="779"/>
        <end position="789"/>
    </location>
</feature>
<feature type="region of interest" description="Disordered" evidence="1">
    <location>
        <begin position="459"/>
        <end position="613"/>
    </location>
</feature>
<feature type="compositionally biased region" description="Basic and acidic residues" evidence="1">
    <location>
        <begin position="1233"/>
        <end position="1248"/>
    </location>
</feature>
<feature type="region of interest" description="Disordered" evidence="1">
    <location>
        <begin position="660"/>
        <end position="848"/>
    </location>
</feature>
<dbReference type="AlphaFoldDB" id="A0A067SYA7"/>
<feature type="compositionally biased region" description="Low complexity" evidence="1">
    <location>
        <begin position="1001"/>
        <end position="1016"/>
    </location>
</feature>
<dbReference type="HOGENOM" id="CLU_264009_0_0_1"/>
<dbReference type="Proteomes" id="UP000027222">
    <property type="component" value="Unassembled WGS sequence"/>
</dbReference>
<feature type="region of interest" description="Disordered" evidence="1">
    <location>
        <begin position="200"/>
        <end position="306"/>
    </location>
</feature>
<accession>A0A067SYA7</accession>
<feature type="compositionally biased region" description="Acidic residues" evidence="1">
    <location>
        <begin position="1124"/>
        <end position="1134"/>
    </location>
</feature>
<feature type="compositionally biased region" description="Low complexity" evidence="1">
    <location>
        <begin position="1038"/>
        <end position="1054"/>
    </location>
</feature>
<feature type="compositionally biased region" description="Low complexity" evidence="1">
    <location>
        <begin position="933"/>
        <end position="942"/>
    </location>
</feature>
<dbReference type="OrthoDB" id="3038408at2759"/>
<feature type="compositionally biased region" description="Polar residues" evidence="1">
    <location>
        <begin position="1221"/>
        <end position="1232"/>
    </location>
</feature>
<feature type="compositionally biased region" description="Pro residues" evidence="1">
    <location>
        <begin position="723"/>
        <end position="733"/>
    </location>
</feature>
<dbReference type="EMBL" id="KL142388">
    <property type="protein sequence ID" value="KDR72679.1"/>
    <property type="molecule type" value="Genomic_DNA"/>
</dbReference>
<gene>
    <name evidence="2" type="ORF">GALMADRAFT_252862</name>
</gene>
<feature type="region of interest" description="Disordered" evidence="1">
    <location>
        <begin position="1102"/>
        <end position="1156"/>
    </location>
</feature>
<name>A0A067SYA7_GALM3</name>
<feature type="compositionally biased region" description="Acidic residues" evidence="1">
    <location>
        <begin position="956"/>
        <end position="978"/>
    </location>
</feature>
<feature type="region of interest" description="Disordered" evidence="1">
    <location>
        <begin position="41"/>
        <end position="66"/>
    </location>
</feature>
<feature type="region of interest" description="Disordered" evidence="1">
    <location>
        <begin position="371"/>
        <end position="413"/>
    </location>
</feature>
<feature type="compositionally biased region" description="Low complexity" evidence="1">
    <location>
        <begin position="224"/>
        <end position="238"/>
    </location>
</feature>
<evidence type="ECO:0000313" key="2">
    <source>
        <dbReference type="EMBL" id="KDR72679.1"/>
    </source>
</evidence>
<feature type="compositionally biased region" description="Low complexity" evidence="1">
    <location>
        <begin position="157"/>
        <end position="169"/>
    </location>
</feature>
<sequence>MSSHNRPIASSSMSSSARVRQLWQAFERSFASSRTVMEHKVNATKAKAESEYTKTPAHLRMSSSQHEELKAQLVKKIREPYFDDVRAQWQSRLEKAGLFAEDWTDMSQDEMDAVATVLGAEVEDQSDEDMVVVSPPQQPAPFPQPHSTPFLQPVAPSISTSTRSSNVSTASSYALVNPSEFHSEEEDDYFFHPVMATSHDLTSDDDDGPSGLPIPIHHRGNPFGGWSSDSLGSSLQNSVDSASGLPASRPLVSHFTQDTLNGRPSTGRSTASQQSEREREKSSSGNKTKLRQPYIGPHLDDTNEPLSEADDFELFKMQTRMQKIVEFHKSAALAEIHLSVEIYKDRKAPNGETQEVSARVIEHQKRMTQLQAAKEEERKATVKAERAKRRSELRTRPGRSNTLVAPIPSVPTNPSWLTNFQNDLPAQLESNFDLSKILSEDPNQQHNNVEQLLQQMFVRSETSSPSQAPPSNFSDHNPYQHQHIPAHDHPGQSSSAPRWGMSSASMQSSASGSSTHPSRAQPSRRRPSDAKRHRSRPSLFGDDDSSDEEDIPSPPSEPVNHFMHPDTDAFLSSQLQDDPELAAAFAQYSGTTTEVRYPSPPSPPMPSWSTKPTINTPAVAAQSLWASKEVRATPVASGWGKKKPFVSATPQPAAASSFSFNNPFGMADQDEYQPPFTPALSSTAKGKKPMVVPMEQQPIWEEPTKKPSPPIPAPTGWSTKPPASAPAPTPSAPPKAESKVEKAAPAPPPAPASKKQTKKGRQANKKGGAAAATVEEPEPAPPTSQPTPPQEVLVEAPVQQRSSPTQEPVPHHPEPVSLMARMIPGIGRGRRDSAASSTLPAWDDAVSTPRPAAKIPAHLQEAIKSEGTPRPNIFKKFHTSDGVGGSSTRLPVDQMNHNSTIKAPQWGAASSNAGKSSIWNMFGADSSAPKAGAAQQAASMAGTRGIHVPGGFDVNGEGDDGGGGEDNDGGGGDVEEEAQGSQQFWKAKAPVSAWSSQVEKVTSPPVQQQQPTSAAQRLRRMSEAASNSPAARIPISKTAAPATQPQAIPSPANAKKGKGKKNAKGKKVTMEEVPDDEADNRGEILPVDSKVLLLPAESLAESKVILEPKPSVPPRMYSSIISYGDEDEDEDEDATFSSFAATPSTAPSSPPDLFGGDDARIAAAIRELQEGTAKMEKVHGGGAWGTANAKHAQWTPSASEVEPESTPAFSPFGFRAAAKPSPQQTPIWGQLNSKDKGKGKMTDGEDSSRMMNPTIHNLKRSKPAAGGKLF</sequence>
<organism evidence="2 3">
    <name type="scientific">Galerina marginata (strain CBS 339.88)</name>
    <dbReference type="NCBI Taxonomy" id="685588"/>
    <lineage>
        <taxon>Eukaryota</taxon>
        <taxon>Fungi</taxon>
        <taxon>Dikarya</taxon>
        <taxon>Basidiomycota</taxon>
        <taxon>Agaricomycotina</taxon>
        <taxon>Agaricomycetes</taxon>
        <taxon>Agaricomycetidae</taxon>
        <taxon>Agaricales</taxon>
        <taxon>Agaricineae</taxon>
        <taxon>Strophariaceae</taxon>
        <taxon>Galerina</taxon>
    </lineage>
</organism>
<evidence type="ECO:0000256" key="1">
    <source>
        <dbReference type="SAM" id="MobiDB-lite"/>
    </source>
</evidence>
<keyword evidence="3" id="KW-1185">Reference proteome</keyword>